<proteinExistence type="predicted"/>
<dbReference type="OrthoDB" id="10693605at2759"/>
<dbReference type="EMBL" id="CAJVPV010021458">
    <property type="protein sequence ID" value="CAG8717976.1"/>
    <property type="molecule type" value="Genomic_DNA"/>
</dbReference>
<dbReference type="Proteomes" id="UP000789342">
    <property type="component" value="Unassembled WGS sequence"/>
</dbReference>
<name>A0A9N9I2N6_9GLOM</name>
<accession>A0A9N9I2N6</accession>
<protein>
    <submittedName>
        <fullName evidence="1">1152_t:CDS:1</fullName>
    </submittedName>
</protein>
<sequence length="59" mass="6482">KIAKIGVYFEALIAERQSVKGKMGGEDMINEDGSDCVSDWISVSDNTPETKRTSCSQKQ</sequence>
<evidence type="ECO:0000313" key="2">
    <source>
        <dbReference type="Proteomes" id="UP000789342"/>
    </source>
</evidence>
<gene>
    <name evidence="1" type="ORF">AMORRO_LOCUS13145</name>
</gene>
<keyword evidence="2" id="KW-1185">Reference proteome</keyword>
<feature type="non-terminal residue" evidence="1">
    <location>
        <position position="1"/>
    </location>
</feature>
<dbReference type="AlphaFoldDB" id="A0A9N9I2N6"/>
<organism evidence="1 2">
    <name type="scientific">Acaulospora morrowiae</name>
    <dbReference type="NCBI Taxonomy" id="94023"/>
    <lineage>
        <taxon>Eukaryota</taxon>
        <taxon>Fungi</taxon>
        <taxon>Fungi incertae sedis</taxon>
        <taxon>Mucoromycota</taxon>
        <taxon>Glomeromycotina</taxon>
        <taxon>Glomeromycetes</taxon>
        <taxon>Diversisporales</taxon>
        <taxon>Acaulosporaceae</taxon>
        <taxon>Acaulospora</taxon>
    </lineage>
</organism>
<reference evidence="1" key="1">
    <citation type="submission" date="2021-06" db="EMBL/GenBank/DDBJ databases">
        <authorList>
            <person name="Kallberg Y."/>
            <person name="Tangrot J."/>
            <person name="Rosling A."/>
        </authorList>
    </citation>
    <scope>NUCLEOTIDE SEQUENCE</scope>
    <source>
        <strain evidence="1">CL551</strain>
    </source>
</reference>
<evidence type="ECO:0000313" key="1">
    <source>
        <dbReference type="EMBL" id="CAG8717976.1"/>
    </source>
</evidence>
<comment type="caution">
    <text evidence="1">The sequence shown here is derived from an EMBL/GenBank/DDBJ whole genome shotgun (WGS) entry which is preliminary data.</text>
</comment>